<keyword evidence="1" id="KW-1133">Transmembrane helix</keyword>
<accession>A0A2P2QYB4</accession>
<dbReference type="EMBL" id="GGEC01091494">
    <property type="protein sequence ID" value="MBX71978.1"/>
    <property type="molecule type" value="Transcribed_RNA"/>
</dbReference>
<dbReference type="AlphaFoldDB" id="A0A2P2QYB4"/>
<keyword evidence="1" id="KW-0472">Membrane</keyword>
<reference evidence="2" key="1">
    <citation type="submission" date="2018-02" db="EMBL/GenBank/DDBJ databases">
        <title>Rhizophora mucronata_Transcriptome.</title>
        <authorList>
            <person name="Meera S.P."/>
            <person name="Sreeshan A."/>
            <person name="Augustine A."/>
        </authorList>
    </citation>
    <scope>NUCLEOTIDE SEQUENCE</scope>
    <source>
        <tissue evidence="2">Leaf</tissue>
    </source>
</reference>
<name>A0A2P2QYB4_RHIMU</name>
<sequence length="32" mass="4011">MNWFLMFKRHKLTELIGRQFFIFLISIIIILQ</sequence>
<proteinExistence type="predicted"/>
<evidence type="ECO:0000313" key="2">
    <source>
        <dbReference type="EMBL" id="MBX71978.1"/>
    </source>
</evidence>
<keyword evidence="1" id="KW-0812">Transmembrane</keyword>
<feature type="transmembrane region" description="Helical" evidence="1">
    <location>
        <begin position="12"/>
        <end position="31"/>
    </location>
</feature>
<organism evidence="2">
    <name type="scientific">Rhizophora mucronata</name>
    <name type="common">Asiatic mangrove</name>
    <dbReference type="NCBI Taxonomy" id="61149"/>
    <lineage>
        <taxon>Eukaryota</taxon>
        <taxon>Viridiplantae</taxon>
        <taxon>Streptophyta</taxon>
        <taxon>Embryophyta</taxon>
        <taxon>Tracheophyta</taxon>
        <taxon>Spermatophyta</taxon>
        <taxon>Magnoliopsida</taxon>
        <taxon>eudicotyledons</taxon>
        <taxon>Gunneridae</taxon>
        <taxon>Pentapetalae</taxon>
        <taxon>rosids</taxon>
        <taxon>fabids</taxon>
        <taxon>Malpighiales</taxon>
        <taxon>Rhizophoraceae</taxon>
        <taxon>Rhizophora</taxon>
    </lineage>
</organism>
<protein>
    <submittedName>
        <fullName evidence="2">Uncharacterized protein</fullName>
    </submittedName>
</protein>
<evidence type="ECO:0000256" key="1">
    <source>
        <dbReference type="SAM" id="Phobius"/>
    </source>
</evidence>